<dbReference type="RefSeq" id="WP_345482359.1">
    <property type="nucleotide sequence ID" value="NZ_BAABLP010000009.1"/>
</dbReference>
<proteinExistence type="predicted"/>
<evidence type="ECO:0000313" key="2">
    <source>
        <dbReference type="Proteomes" id="UP001500121"/>
    </source>
</evidence>
<dbReference type="Proteomes" id="UP001500121">
    <property type="component" value="Unassembled WGS sequence"/>
</dbReference>
<evidence type="ECO:0000313" key="1">
    <source>
        <dbReference type="EMBL" id="GAA4756343.1"/>
    </source>
</evidence>
<keyword evidence="2" id="KW-1185">Reference proteome</keyword>
<evidence type="ECO:0008006" key="3">
    <source>
        <dbReference type="Google" id="ProtNLM"/>
    </source>
</evidence>
<name>A0ABP8ZGP0_9MICO</name>
<accession>A0ABP8ZGP0</accession>
<dbReference type="EMBL" id="BAABLP010000009">
    <property type="protein sequence ID" value="GAA4756343.1"/>
    <property type="molecule type" value="Genomic_DNA"/>
</dbReference>
<gene>
    <name evidence="1" type="ORF">GCM10025783_32080</name>
</gene>
<sequence length="98" mass="10272">MGGSEAQQRIADAVGRVVNVRSVPLVRLAHEDGTERAVVVVRVGLPPLLPVTDVVTVIAHVQLTVARLVPQGTAVHVEPSVAADQATPTEAIVIRAME</sequence>
<organism evidence="1 2">
    <name type="scientific">Amnibacterium soli</name>
    <dbReference type="NCBI Taxonomy" id="1282736"/>
    <lineage>
        <taxon>Bacteria</taxon>
        <taxon>Bacillati</taxon>
        <taxon>Actinomycetota</taxon>
        <taxon>Actinomycetes</taxon>
        <taxon>Micrococcales</taxon>
        <taxon>Microbacteriaceae</taxon>
        <taxon>Amnibacterium</taxon>
    </lineage>
</organism>
<reference evidence="2" key="1">
    <citation type="journal article" date="2019" name="Int. J. Syst. Evol. Microbiol.">
        <title>The Global Catalogue of Microorganisms (GCM) 10K type strain sequencing project: providing services to taxonomists for standard genome sequencing and annotation.</title>
        <authorList>
            <consortium name="The Broad Institute Genomics Platform"/>
            <consortium name="The Broad Institute Genome Sequencing Center for Infectious Disease"/>
            <person name="Wu L."/>
            <person name="Ma J."/>
        </authorList>
    </citation>
    <scope>NUCLEOTIDE SEQUENCE [LARGE SCALE GENOMIC DNA]</scope>
    <source>
        <strain evidence="2">JCM 19015</strain>
    </source>
</reference>
<protein>
    <recommendedName>
        <fullName evidence="3">Asp23/Gls24 family envelope stress response protein</fullName>
    </recommendedName>
</protein>
<comment type="caution">
    <text evidence="1">The sequence shown here is derived from an EMBL/GenBank/DDBJ whole genome shotgun (WGS) entry which is preliminary data.</text>
</comment>